<organism evidence="9 10">
    <name type="scientific">Anaerosalibacter bizertensis</name>
    <dbReference type="NCBI Taxonomy" id="932217"/>
    <lineage>
        <taxon>Bacteria</taxon>
        <taxon>Bacillati</taxon>
        <taxon>Bacillota</taxon>
        <taxon>Tissierellia</taxon>
        <taxon>Tissierellales</taxon>
        <taxon>Sporanaerobacteraceae</taxon>
        <taxon>Anaerosalibacter</taxon>
    </lineage>
</organism>
<comment type="subcellular location">
    <subcellularLocation>
        <location evidence="1">Cytoplasm</location>
    </subcellularLocation>
</comment>
<dbReference type="Proteomes" id="UP000462760">
    <property type="component" value="Unassembled WGS sequence"/>
</dbReference>
<feature type="domain" description="PTS EIIA type-2" evidence="7">
    <location>
        <begin position="5"/>
        <end position="148"/>
    </location>
</feature>
<dbReference type="Proteomes" id="UP001108123">
    <property type="component" value="Unassembled WGS sequence"/>
</dbReference>
<reference evidence="9 10" key="1">
    <citation type="submission" date="2019-08" db="EMBL/GenBank/DDBJ databases">
        <title>In-depth cultivation of the pig gut microbiome towards novel bacterial diversity and tailored functional studies.</title>
        <authorList>
            <person name="Wylensek D."/>
            <person name="Hitch T.C.A."/>
            <person name="Clavel T."/>
        </authorList>
    </citation>
    <scope>NUCLEOTIDE SEQUENCE [LARGE SCALE GENOMIC DNA]</scope>
    <source>
        <strain evidence="9 10">Med78-601-WT-4W-RMD-3</strain>
    </source>
</reference>
<dbReference type="NCBIfam" id="TIGR00848">
    <property type="entry name" value="fruA"/>
    <property type="match status" value="1"/>
</dbReference>
<keyword evidence="3" id="KW-0597">Phosphoprotein</keyword>
<evidence type="ECO:0000256" key="3">
    <source>
        <dbReference type="ARBA" id="ARBA00022553"/>
    </source>
</evidence>
<dbReference type="GO" id="GO:0005737">
    <property type="term" value="C:cytoplasm"/>
    <property type="evidence" value="ECO:0007669"/>
    <property type="project" value="UniProtKB-SubCell"/>
</dbReference>
<evidence type="ECO:0000256" key="5">
    <source>
        <dbReference type="ARBA" id="ARBA00022679"/>
    </source>
</evidence>
<keyword evidence="4 9" id="KW-0762">Sugar transport</keyword>
<dbReference type="GO" id="GO:0008982">
    <property type="term" value="F:protein-N(PI)-phosphohistidine-sugar phosphotransferase activity"/>
    <property type="evidence" value="ECO:0007669"/>
    <property type="project" value="InterPro"/>
</dbReference>
<evidence type="ECO:0000256" key="2">
    <source>
        <dbReference type="ARBA" id="ARBA00022448"/>
    </source>
</evidence>
<dbReference type="GO" id="GO:0016020">
    <property type="term" value="C:membrane"/>
    <property type="evidence" value="ECO:0007669"/>
    <property type="project" value="InterPro"/>
</dbReference>
<keyword evidence="6" id="KW-0598">Phosphotransferase system</keyword>
<evidence type="ECO:0000256" key="6">
    <source>
        <dbReference type="ARBA" id="ARBA00022683"/>
    </source>
</evidence>
<evidence type="ECO:0000256" key="1">
    <source>
        <dbReference type="ARBA" id="ARBA00004496"/>
    </source>
</evidence>
<evidence type="ECO:0000313" key="8">
    <source>
        <dbReference type="EMBL" id="MCG4565220.1"/>
    </source>
</evidence>
<dbReference type="RefSeq" id="WP_154484177.1">
    <property type="nucleotide sequence ID" value="NZ_JAHLOA010000020.1"/>
</dbReference>
<proteinExistence type="predicted"/>
<dbReference type="Pfam" id="PF00359">
    <property type="entry name" value="PTS_EIIA_2"/>
    <property type="match status" value="1"/>
</dbReference>
<reference evidence="8" key="2">
    <citation type="submission" date="2022-01" db="EMBL/GenBank/DDBJ databases">
        <title>Collection of gut derived symbiotic bacterial strains cultured from healthy donors.</title>
        <authorList>
            <person name="Lin H."/>
            <person name="Kohout C."/>
            <person name="Waligurski E."/>
            <person name="Pamer E.G."/>
        </authorList>
    </citation>
    <scope>NUCLEOTIDE SEQUENCE</scope>
    <source>
        <strain evidence="8">MSK.14.39</strain>
    </source>
</reference>
<dbReference type="EMBL" id="JAKNID010000023">
    <property type="protein sequence ID" value="MCG4565220.1"/>
    <property type="molecule type" value="Genomic_DNA"/>
</dbReference>
<protein>
    <submittedName>
        <fullName evidence="9">PTS sugar transporter subunit IIA</fullName>
    </submittedName>
</protein>
<dbReference type="PANTHER" id="PTHR47738">
    <property type="entry name" value="PTS SYSTEM FRUCTOSE-LIKE EIIA COMPONENT-RELATED"/>
    <property type="match status" value="1"/>
</dbReference>
<dbReference type="GO" id="GO:0009401">
    <property type="term" value="P:phosphoenolpyruvate-dependent sugar phosphotransferase system"/>
    <property type="evidence" value="ECO:0007669"/>
    <property type="project" value="UniProtKB-KW"/>
</dbReference>
<dbReference type="AlphaFoldDB" id="A0A844FHW0"/>
<comment type="caution">
    <text evidence="9">The sequence shown here is derived from an EMBL/GenBank/DDBJ whole genome shotgun (WGS) entry which is preliminary data.</text>
</comment>
<sequence>MDIEELLTKDRISFNLKGLTKEEVIDELIEILFNDNVIEDKHKFKIAVMKREEEFSTGIGNGIGIPHGKSKFVTEAAIAFGISKNGVDFDSMDGEPAHLIFLIAVPEKSDDIHLKVLSYISRRLMHNEVRQALIEAENYDDIIKAFEK</sequence>
<dbReference type="Gene3D" id="3.40.930.10">
    <property type="entry name" value="Mannitol-specific EII, Chain A"/>
    <property type="match status" value="1"/>
</dbReference>
<evidence type="ECO:0000313" key="9">
    <source>
        <dbReference type="EMBL" id="MSS43495.1"/>
    </source>
</evidence>
<accession>A0A844FHW0</accession>
<dbReference type="CDD" id="cd00211">
    <property type="entry name" value="PTS_IIA_fru"/>
    <property type="match status" value="1"/>
</dbReference>
<dbReference type="PANTHER" id="PTHR47738:SF2">
    <property type="entry name" value="PTS SYSTEM FRUCTOSE-LIKE EIIA COMPONENT"/>
    <property type="match status" value="1"/>
</dbReference>
<dbReference type="PROSITE" id="PS51094">
    <property type="entry name" value="PTS_EIIA_TYPE_2"/>
    <property type="match status" value="1"/>
</dbReference>
<gene>
    <name evidence="9" type="ORF">FYJ27_07100</name>
    <name evidence="8" type="ORF">L0P62_07150</name>
</gene>
<dbReference type="InterPro" id="IPR002178">
    <property type="entry name" value="PTS_EIIA_type-2_dom"/>
</dbReference>
<dbReference type="OrthoDB" id="95460at2"/>
<dbReference type="InterPro" id="IPR016152">
    <property type="entry name" value="PTrfase/Anion_transptr"/>
</dbReference>
<keyword evidence="11" id="KW-1185">Reference proteome</keyword>
<evidence type="ECO:0000256" key="4">
    <source>
        <dbReference type="ARBA" id="ARBA00022597"/>
    </source>
</evidence>
<name>A0A844FHW0_9FIRM</name>
<dbReference type="FunFam" id="3.40.930.10:FF:000009">
    <property type="entry name" value="PTS system, fructose specific IIABC component"/>
    <property type="match status" value="1"/>
</dbReference>
<dbReference type="EMBL" id="VULR01000008">
    <property type="protein sequence ID" value="MSS43495.1"/>
    <property type="molecule type" value="Genomic_DNA"/>
</dbReference>
<evidence type="ECO:0000259" key="7">
    <source>
        <dbReference type="PROSITE" id="PS51094"/>
    </source>
</evidence>
<dbReference type="InterPro" id="IPR004715">
    <property type="entry name" value="PTS_IIA_fruc"/>
</dbReference>
<dbReference type="SUPFAM" id="SSF55804">
    <property type="entry name" value="Phoshotransferase/anion transport protein"/>
    <property type="match status" value="1"/>
</dbReference>
<keyword evidence="5" id="KW-0808">Transferase</keyword>
<keyword evidence="2" id="KW-0813">Transport</keyword>
<dbReference type="InterPro" id="IPR051541">
    <property type="entry name" value="PTS_SugarTrans_NitroReg"/>
</dbReference>
<evidence type="ECO:0000313" key="11">
    <source>
        <dbReference type="Proteomes" id="UP001108123"/>
    </source>
</evidence>
<evidence type="ECO:0000313" key="10">
    <source>
        <dbReference type="Proteomes" id="UP000462760"/>
    </source>
</evidence>